<comment type="similarity">
    <text evidence="2">Belongs to the PBP/GOBP family.</text>
</comment>
<dbReference type="InterPro" id="IPR036728">
    <property type="entry name" value="PBP_GOBP_sf"/>
</dbReference>
<dbReference type="SMART" id="SM00708">
    <property type="entry name" value="PhBP"/>
    <property type="match status" value="1"/>
</dbReference>
<dbReference type="Pfam" id="PF01395">
    <property type="entry name" value="PBP_GOBP"/>
    <property type="match status" value="1"/>
</dbReference>
<evidence type="ECO:0000256" key="3">
    <source>
        <dbReference type="ARBA" id="ARBA00022525"/>
    </source>
</evidence>
<dbReference type="Gene3D" id="1.10.238.20">
    <property type="entry name" value="Pheromone/general odorant binding protein domain"/>
    <property type="match status" value="1"/>
</dbReference>
<dbReference type="GO" id="GO:0007608">
    <property type="term" value="P:sensory perception of smell"/>
    <property type="evidence" value="ECO:0007669"/>
    <property type="project" value="TreeGrafter"/>
</dbReference>
<dbReference type="GO" id="GO:0005615">
    <property type="term" value="C:extracellular space"/>
    <property type="evidence" value="ECO:0007669"/>
    <property type="project" value="TreeGrafter"/>
</dbReference>
<dbReference type="InterPro" id="IPR006170">
    <property type="entry name" value="PBP/GOBP"/>
</dbReference>
<evidence type="ECO:0000313" key="5">
    <source>
        <dbReference type="EMBL" id="CAH0730808.1"/>
    </source>
</evidence>
<dbReference type="Proteomes" id="UP000838878">
    <property type="component" value="Chromosome 9"/>
</dbReference>
<organism evidence="5 6">
    <name type="scientific">Brenthis ino</name>
    <name type="common">lesser marbled fritillary</name>
    <dbReference type="NCBI Taxonomy" id="405034"/>
    <lineage>
        <taxon>Eukaryota</taxon>
        <taxon>Metazoa</taxon>
        <taxon>Ecdysozoa</taxon>
        <taxon>Arthropoda</taxon>
        <taxon>Hexapoda</taxon>
        <taxon>Insecta</taxon>
        <taxon>Pterygota</taxon>
        <taxon>Neoptera</taxon>
        <taxon>Endopterygota</taxon>
        <taxon>Lepidoptera</taxon>
        <taxon>Glossata</taxon>
        <taxon>Ditrysia</taxon>
        <taxon>Papilionoidea</taxon>
        <taxon>Nymphalidae</taxon>
        <taxon>Heliconiinae</taxon>
        <taxon>Argynnini</taxon>
        <taxon>Brenthis</taxon>
    </lineage>
</organism>
<dbReference type="GO" id="GO:0005549">
    <property type="term" value="F:odorant binding"/>
    <property type="evidence" value="ECO:0007669"/>
    <property type="project" value="InterPro"/>
</dbReference>
<reference evidence="5" key="1">
    <citation type="submission" date="2021-12" db="EMBL/GenBank/DDBJ databases">
        <authorList>
            <person name="Martin H S."/>
        </authorList>
    </citation>
    <scope>NUCLEOTIDE SEQUENCE</scope>
</reference>
<dbReference type="AlphaFoldDB" id="A0A8J9VV20"/>
<gene>
    <name evidence="5" type="ORF">BINO364_LOCUS15743</name>
</gene>
<comment type="subcellular location">
    <subcellularLocation>
        <location evidence="1">Secreted</location>
    </subcellularLocation>
</comment>
<evidence type="ECO:0000256" key="2">
    <source>
        <dbReference type="ARBA" id="ARBA00008098"/>
    </source>
</evidence>
<keyword evidence="4" id="KW-0732">Signal</keyword>
<proteinExistence type="inferred from homology"/>
<accession>A0A8J9VV20</accession>
<dbReference type="PANTHER" id="PTHR11857">
    <property type="entry name" value="ODORANT BINDING PROTEIN-RELATED"/>
    <property type="match status" value="1"/>
</dbReference>
<keyword evidence="3" id="KW-0964">Secreted</keyword>
<evidence type="ECO:0000256" key="1">
    <source>
        <dbReference type="ARBA" id="ARBA00004613"/>
    </source>
</evidence>
<feature type="non-terminal residue" evidence="5">
    <location>
        <position position="182"/>
    </location>
</feature>
<evidence type="ECO:0000313" key="6">
    <source>
        <dbReference type="Proteomes" id="UP000838878"/>
    </source>
</evidence>
<dbReference type="PANTHER" id="PTHR11857:SF43">
    <property type="entry name" value="GEO07291P1-RELATED"/>
    <property type="match status" value="1"/>
</dbReference>
<name>A0A8J9VV20_9NEOP</name>
<evidence type="ECO:0000256" key="4">
    <source>
        <dbReference type="ARBA" id="ARBA00022729"/>
    </source>
</evidence>
<sequence>MRARVFLQALLWLPLAPLLLLLSLLLSQRNMMLALVLAVVLVHQAAAECKNCVTLGKDEKAMFRAHSEACLAQSQVDPKLVDSLLRGELIDDPALKKHVYCVLLKCKVISKDGKLQKAVVLGKMAHRADGKNVTKVLERCADQGGQTPEELAWNLFRCGYDKKAVLFDYMPIKPSATGDNDA</sequence>
<dbReference type="EMBL" id="OV170229">
    <property type="protein sequence ID" value="CAH0730808.1"/>
    <property type="molecule type" value="Genomic_DNA"/>
</dbReference>
<dbReference type="SUPFAM" id="SSF47565">
    <property type="entry name" value="Insect pheromone/odorant-binding proteins"/>
    <property type="match status" value="1"/>
</dbReference>
<keyword evidence="6" id="KW-1185">Reference proteome</keyword>
<protein>
    <submittedName>
        <fullName evidence="5">Uncharacterized protein</fullName>
    </submittedName>
</protein>
<dbReference type="OrthoDB" id="7460238at2759"/>
<dbReference type="CDD" id="cd23992">
    <property type="entry name" value="PBP_GOBP"/>
    <property type="match status" value="1"/>
</dbReference>